<accession>A0AAV5VIU2</accession>
<feature type="non-terminal residue" evidence="3">
    <location>
        <position position="1"/>
    </location>
</feature>
<evidence type="ECO:0000313" key="3">
    <source>
        <dbReference type="EMBL" id="GMT19531.1"/>
    </source>
</evidence>
<gene>
    <name evidence="3" type="ORF">PFISCL1PPCAC_10828</name>
</gene>
<feature type="region of interest" description="Disordered" evidence="1">
    <location>
        <begin position="1"/>
        <end position="37"/>
    </location>
</feature>
<feature type="domain" description="C2H2-type" evidence="2">
    <location>
        <begin position="185"/>
        <end position="207"/>
    </location>
</feature>
<dbReference type="PROSITE" id="PS00028">
    <property type="entry name" value="ZINC_FINGER_C2H2_1"/>
    <property type="match status" value="1"/>
</dbReference>
<evidence type="ECO:0000259" key="2">
    <source>
        <dbReference type="PROSITE" id="PS00028"/>
    </source>
</evidence>
<dbReference type="InterPro" id="IPR013087">
    <property type="entry name" value="Znf_C2H2_type"/>
</dbReference>
<sequence length="219" mass="25448">KKKKEEEEEREIEKKEIPQKEKKEKKPKLVKKSDRMDDKSCLKSGKVVCLLNKTDIRQNSKMKCPINGCLVFCRPSTLIKHTIREHWNEAIVVMACDKCEQAVKKPAKHDCRSAVSVKIQYLPGFDHNKAAPRDRWLNRLMKCPHCDFRSNAVTGPVRHMATCVECPRARFNCSDPFTQCIFLHCGDCGKSLKEMEEAVEHYGKKRHKSIKWSFTCKKK</sequence>
<reference evidence="3" key="1">
    <citation type="submission" date="2023-10" db="EMBL/GenBank/DDBJ databases">
        <title>Genome assembly of Pristionchus species.</title>
        <authorList>
            <person name="Yoshida K."/>
            <person name="Sommer R.J."/>
        </authorList>
    </citation>
    <scope>NUCLEOTIDE SEQUENCE</scope>
    <source>
        <strain evidence="3">RS5133</strain>
    </source>
</reference>
<evidence type="ECO:0000256" key="1">
    <source>
        <dbReference type="SAM" id="MobiDB-lite"/>
    </source>
</evidence>
<evidence type="ECO:0000313" key="4">
    <source>
        <dbReference type="Proteomes" id="UP001432322"/>
    </source>
</evidence>
<protein>
    <recommendedName>
        <fullName evidence="2">C2H2-type domain-containing protein</fullName>
    </recommendedName>
</protein>
<proteinExistence type="predicted"/>
<keyword evidence="4" id="KW-1185">Reference proteome</keyword>
<comment type="caution">
    <text evidence="3">The sequence shown here is derived from an EMBL/GenBank/DDBJ whole genome shotgun (WGS) entry which is preliminary data.</text>
</comment>
<dbReference type="AlphaFoldDB" id="A0AAV5VIU2"/>
<name>A0AAV5VIU2_9BILA</name>
<feature type="compositionally biased region" description="Basic and acidic residues" evidence="1">
    <location>
        <begin position="11"/>
        <end position="24"/>
    </location>
</feature>
<organism evidence="3 4">
    <name type="scientific">Pristionchus fissidentatus</name>
    <dbReference type="NCBI Taxonomy" id="1538716"/>
    <lineage>
        <taxon>Eukaryota</taxon>
        <taxon>Metazoa</taxon>
        <taxon>Ecdysozoa</taxon>
        <taxon>Nematoda</taxon>
        <taxon>Chromadorea</taxon>
        <taxon>Rhabditida</taxon>
        <taxon>Rhabditina</taxon>
        <taxon>Diplogasteromorpha</taxon>
        <taxon>Diplogasteroidea</taxon>
        <taxon>Neodiplogasteridae</taxon>
        <taxon>Pristionchus</taxon>
    </lineage>
</organism>
<feature type="compositionally biased region" description="Acidic residues" evidence="1">
    <location>
        <begin position="1"/>
        <end position="10"/>
    </location>
</feature>
<dbReference type="EMBL" id="BTSY01000003">
    <property type="protein sequence ID" value="GMT19531.1"/>
    <property type="molecule type" value="Genomic_DNA"/>
</dbReference>
<dbReference type="Proteomes" id="UP001432322">
    <property type="component" value="Unassembled WGS sequence"/>
</dbReference>